<organism evidence="5 6">
    <name type="scientific">Chlorocebus sabaeus</name>
    <name type="common">Green monkey</name>
    <name type="synonym">Simia sabaea</name>
    <dbReference type="NCBI Taxonomy" id="60711"/>
    <lineage>
        <taxon>Eukaryota</taxon>
        <taxon>Metazoa</taxon>
        <taxon>Chordata</taxon>
        <taxon>Craniata</taxon>
        <taxon>Vertebrata</taxon>
        <taxon>Euteleostomi</taxon>
        <taxon>Mammalia</taxon>
        <taxon>Eutheria</taxon>
        <taxon>Euarchontoglires</taxon>
        <taxon>Primates</taxon>
        <taxon>Haplorrhini</taxon>
        <taxon>Catarrhini</taxon>
        <taxon>Cercopithecidae</taxon>
        <taxon>Cercopithecinae</taxon>
        <taxon>Chlorocebus</taxon>
    </lineage>
</organism>
<accession>A0A0D9S033</accession>
<dbReference type="eggNOG" id="KOG2392">
    <property type="taxonomic scope" value="Eukaryota"/>
</dbReference>
<dbReference type="CTD" id="5055"/>
<dbReference type="InterPro" id="IPR042178">
    <property type="entry name" value="Serpin_sf_1"/>
</dbReference>
<dbReference type="PANTHER" id="PTHR11461:SF61">
    <property type="entry name" value="PLASMINOGEN ACTIVATOR INHIBITOR 2"/>
    <property type="match status" value="1"/>
</dbReference>
<dbReference type="EMBL" id="AQIB01127710">
    <property type="status" value="NOT_ANNOTATED_CDS"/>
    <property type="molecule type" value="Genomic_DNA"/>
</dbReference>
<dbReference type="InterPro" id="IPR023796">
    <property type="entry name" value="Serpin_dom"/>
</dbReference>
<dbReference type="AlphaFoldDB" id="A0A0D9S033"/>
<dbReference type="Pfam" id="PF00079">
    <property type="entry name" value="Serpin"/>
    <property type="match status" value="1"/>
</dbReference>
<dbReference type="SUPFAM" id="SSF56574">
    <property type="entry name" value="Serpins"/>
    <property type="match status" value="1"/>
</dbReference>
<dbReference type="GO" id="GO:0005615">
    <property type="term" value="C:extracellular space"/>
    <property type="evidence" value="ECO:0007669"/>
    <property type="project" value="InterPro"/>
</dbReference>
<keyword evidence="6" id="KW-1185">Reference proteome</keyword>
<dbReference type="Gene3D" id="3.30.497.10">
    <property type="entry name" value="Antithrombin, subunit I, domain 2"/>
    <property type="match status" value="1"/>
</dbReference>
<dbReference type="SMART" id="SM00093">
    <property type="entry name" value="SERPIN"/>
    <property type="match status" value="1"/>
</dbReference>
<dbReference type="OMA" id="MEDLYVA"/>
<dbReference type="GeneTree" id="ENSGT00940000161637"/>
<feature type="domain" description="Serpin" evidence="4">
    <location>
        <begin position="13"/>
        <end position="415"/>
    </location>
</feature>
<dbReference type="Gene3D" id="2.30.39.10">
    <property type="entry name" value="Alpha-1-antitrypsin, domain 1"/>
    <property type="match status" value="1"/>
</dbReference>
<dbReference type="FunFam" id="2.30.39.10:FF:000001">
    <property type="entry name" value="Serpin family B member 2"/>
    <property type="match status" value="1"/>
</dbReference>
<dbReference type="InterPro" id="IPR000215">
    <property type="entry name" value="Serpin_fam"/>
</dbReference>
<evidence type="ECO:0000256" key="2">
    <source>
        <dbReference type="ARBA" id="ARBA00022690"/>
    </source>
</evidence>
<dbReference type="STRING" id="60711.ENSCSAP00000014222"/>
<evidence type="ECO:0000313" key="6">
    <source>
        <dbReference type="Proteomes" id="UP000029965"/>
    </source>
</evidence>
<dbReference type="InterPro" id="IPR042185">
    <property type="entry name" value="Serpin_sf_2"/>
</dbReference>
<keyword evidence="3" id="KW-0722">Serine protease inhibitor</keyword>
<sequence>MEDLCVANTLFALNLFKHLAKASPTQNLFFSPWSISSTMAMVYMGSRGSTQDQMAKVLQFNEVGANAVTPVTPENLTSCELMQQIQKGTYPDAILQAQAADKIHSSFRSLSSAINASTGDYLLESVNKLFGEKSASFREEYIRLCQKYYSSEPQAVDFLEYAEEARKKINSWVKTQTQGKILNLLPEGSVDGDTRMVLVNAVYFKGKWKTPFEKKLNGLYPFRVNSTQHTPVQMMYLREKLNIGYIEDLKAQILELPYAGDVSMFLLLPDEIADVSTGLELLESEITYDKLNKWTSKDTMAEDDVEVYIPQFKLEEHYELKSILRSMGMEDAFDKGQANFSGMSERNDLFLSEVFHQAMVDVNEEGTEAAAGTGGVMSGRTGHGGPQFVADHPFLFLITHKITKCILFFGKFSSP</sequence>
<evidence type="ECO:0000256" key="3">
    <source>
        <dbReference type="ARBA" id="ARBA00022900"/>
    </source>
</evidence>
<dbReference type="InterPro" id="IPR015556">
    <property type="entry name" value="PAI-2"/>
</dbReference>
<dbReference type="PROSITE" id="PS00284">
    <property type="entry name" value="SERPIN"/>
    <property type="match status" value="1"/>
</dbReference>
<dbReference type="Proteomes" id="UP000029965">
    <property type="component" value="Chromosome 18"/>
</dbReference>
<evidence type="ECO:0000313" key="5">
    <source>
        <dbReference type="Ensembl" id="ENSCSAP00000014222.1"/>
    </source>
</evidence>
<evidence type="ECO:0000256" key="1">
    <source>
        <dbReference type="ARBA" id="ARBA00006426"/>
    </source>
</evidence>
<dbReference type="CDD" id="cd19562">
    <property type="entry name" value="serpinB2_PAI-2"/>
    <property type="match status" value="1"/>
</dbReference>
<dbReference type="Bgee" id="ENSCSAG00000018206">
    <property type="expression patterns" value="Expressed in fibroblast and 1 other cell type or tissue"/>
</dbReference>
<dbReference type="PANTHER" id="PTHR11461">
    <property type="entry name" value="SERINE PROTEASE INHIBITOR, SERPIN"/>
    <property type="match status" value="1"/>
</dbReference>
<keyword evidence="2" id="KW-0646">Protease inhibitor</keyword>
<dbReference type="BioGRID-ORCS" id="103244147">
    <property type="hits" value="0 hits in 9 CRISPR screens"/>
</dbReference>
<reference evidence="5 6" key="1">
    <citation type="submission" date="2014-03" db="EMBL/GenBank/DDBJ databases">
        <authorList>
            <person name="Warren W."/>
            <person name="Wilson R.K."/>
        </authorList>
    </citation>
    <scope>NUCLEOTIDE SEQUENCE</scope>
</reference>
<proteinExistence type="inferred from homology"/>
<gene>
    <name evidence="5" type="primary">SERPINB2</name>
</gene>
<dbReference type="GO" id="GO:0043066">
    <property type="term" value="P:negative regulation of apoptotic process"/>
    <property type="evidence" value="ECO:0007669"/>
    <property type="project" value="InterPro"/>
</dbReference>
<protein>
    <submittedName>
        <fullName evidence="5">Serpin family B member 2</fullName>
    </submittedName>
</protein>
<dbReference type="KEGG" id="csab:103244147"/>
<dbReference type="GO" id="GO:0001533">
    <property type="term" value="C:cornified envelope"/>
    <property type="evidence" value="ECO:0007669"/>
    <property type="project" value="Ensembl"/>
</dbReference>
<name>A0A0D9S033_CHLSB</name>
<reference evidence="5" key="3">
    <citation type="submission" date="2025-09" db="UniProtKB">
        <authorList>
            <consortium name="Ensembl"/>
        </authorList>
    </citation>
    <scope>IDENTIFICATION</scope>
</reference>
<dbReference type="GeneID" id="103244147"/>
<evidence type="ECO:0000259" key="4">
    <source>
        <dbReference type="SMART" id="SM00093"/>
    </source>
</evidence>
<comment type="similarity">
    <text evidence="1">Belongs to the serpin family. Ov-serpin subfamily.</text>
</comment>
<dbReference type="GO" id="GO:0004867">
    <property type="term" value="F:serine-type endopeptidase inhibitor activity"/>
    <property type="evidence" value="ECO:0007669"/>
    <property type="project" value="UniProtKB-KW"/>
</dbReference>
<dbReference type="Ensembl" id="ENSCSAT00000016303.1">
    <property type="protein sequence ID" value="ENSCSAP00000014222.1"/>
    <property type="gene ID" value="ENSCSAG00000018206.1"/>
</dbReference>
<reference evidence="5" key="2">
    <citation type="submission" date="2025-08" db="UniProtKB">
        <authorList>
            <consortium name="Ensembl"/>
        </authorList>
    </citation>
    <scope>IDENTIFICATION</scope>
</reference>
<dbReference type="InterPro" id="IPR036186">
    <property type="entry name" value="Serpin_sf"/>
</dbReference>
<dbReference type="InterPro" id="IPR023795">
    <property type="entry name" value="Serpin_CS"/>
</dbReference>